<organism evidence="2 3">
    <name type="scientific">Micromonospora rosaria</name>
    <dbReference type="NCBI Taxonomy" id="47874"/>
    <lineage>
        <taxon>Bacteria</taxon>
        <taxon>Bacillati</taxon>
        <taxon>Actinomycetota</taxon>
        <taxon>Actinomycetes</taxon>
        <taxon>Micromonosporales</taxon>
        <taxon>Micromonosporaceae</taxon>
        <taxon>Micromonospora</taxon>
    </lineage>
</organism>
<gene>
    <name evidence="2" type="ORF">AWW66_24060</name>
</gene>
<feature type="compositionally biased region" description="Gly residues" evidence="1">
    <location>
        <begin position="72"/>
        <end position="134"/>
    </location>
</feature>
<sequence>MRLTVGPLPSAVYWRRRAVVLGAVVLLLIVLLYSCNRSENTGGTQGGAPSPSGVPAPDESVLTPQTGTPSEGPGGSAAPGGPGGEGDSSGSGESGGQGGPGSGPDAGPGNPGGGPGDPGSGDSGGQGTSSGGSGVPAMPAAADLCTDAEILVTPVANPARATKGTVVNLHIKIKNRSERTCSRDVGADPQELFIKSGAEKIWSSDTCGAAKGSDMQSFTAGFERSYQVAWNGRDSSRCGEGAATGAPVRPGTYQLYGRLGTKLSEPVELTIVD</sequence>
<dbReference type="EMBL" id="LRQV01000112">
    <property type="protein sequence ID" value="KXK59461.1"/>
    <property type="molecule type" value="Genomic_DNA"/>
</dbReference>
<dbReference type="RefSeq" id="WP_067370777.1">
    <property type="nucleotide sequence ID" value="NZ_JBIUBN010000008.1"/>
</dbReference>
<dbReference type="PROSITE" id="PS51257">
    <property type="entry name" value="PROKAR_LIPOPROTEIN"/>
    <property type="match status" value="1"/>
</dbReference>
<feature type="compositionally biased region" description="Low complexity" evidence="1">
    <location>
        <begin position="47"/>
        <end position="57"/>
    </location>
</feature>
<accession>A0A136PM37</accession>
<dbReference type="Proteomes" id="UP000070620">
    <property type="component" value="Unassembled WGS sequence"/>
</dbReference>
<evidence type="ECO:0000256" key="1">
    <source>
        <dbReference type="SAM" id="MobiDB-lite"/>
    </source>
</evidence>
<evidence type="ECO:0000313" key="3">
    <source>
        <dbReference type="Proteomes" id="UP000070620"/>
    </source>
</evidence>
<comment type="caution">
    <text evidence="2">The sequence shown here is derived from an EMBL/GenBank/DDBJ whole genome shotgun (WGS) entry which is preliminary data.</text>
</comment>
<dbReference type="OrthoDB" id="5189092at2"/>
<feature type="region of interest" description="Disordered" evidence="1">
    <location>
        <begin position="40"/>
        <end position="138"/>
    </location>
</feature>
<reference evidence="2 3" key="1">
    <citation type="submission" date="2016-01" db="EMBL/GenBank/DDBJ databases">
        <title>Whole genome sequence and analysis of Micromonospora rosaria DSM 803, which can produce antibacterial substance rosamicin.</title>
        <authorList>
            <person name="Yang H."/>
            <person name="He X."/>
            <person name="Zhu D."/>
        </authorList>
    </citation>
    <scope>NUCLEOTIDE SEQUENCE [LARGE SCALE GENOMIC DNA]</scope>
    <source>
        <strain evidence="2 3">DSM 803</strain>
    </source>
</reference>
<name>A0A136PM37_9ACTN</name>
<evidence type="ECO:0000313" key="2">
    <source>
        <dbReference type="EMBL" id="KXK59461.1"/>
    </source>
</evidence>
<dbReference type="AlphaFoldDB" id="A0A136PM37"/>
<protein>
    <submittedName>
        <fullName evidence="2">Uncharacterized protein</fullName>
    </submittedName>
</protein>
<proteinExistence type="predicted"/>
<keyword evidence="3" id="KW-1185">Reference proteome</keyword>